<accession>A0A1I5RJ62</accession>
<organism evidence="2 3">
    <name type="scientific">Enterovibrio norvegicus DSM 15893</name>
    <dbReference type="NCBI Taxonomy" id="1121869"/>
    <lineage>
        <taxon>Bacteria</taxon>
        <taxon>Pseudomonadati</taxon>
        <taxon>Pseudomonadota</taxon>
        <taxon>Gammaproteobacteria</taxon>
        <taxon>Vibrionales</taxon>
        <taxon>Vibrionaceae</taxon>
        <taxon>Enterovibrio</taxon>
    </lineage>
</organism>
<dbReference type="STRING" id="1121869.SAMN03084138_02567"/>
<dbReference type="PANTHER" id="PTHR43415:SF3">
    <property type="entry name" value="GNAT-FAMILY ACETYLTRANSFERASE"/>
    <property type="match status" value="1"/>
</dbReference>
<dbReference type="GeneID" id="35870854"/>
<evidence type="ECO:0000259" key="1">
    <source>
        <dbReference type="PROSITE" id="PS51186"/>
    </source>
</evidence>
<proteinExistence type="predicted"/>
<dbReference type="InterPro" id="IPR020036">
    <property type="entry name" value="PseH"/>
</dbReference>
<dbReference type="Gene3D" id="3.40.630.30">
    <property type="match status" value="1"/>
</dbReference>
<dbReference type="GO" id="GO:0016747">
    <property type="term" value="F:acyltransferase activity, transferring groups other than amino-acyl groups"/>
    <property type="evidence" value="ECO:0007669"/>
    <property type="project" value="InterPro"/>
</dbReference>
<dbReference type="AlphaFoldDB" id="A0A1I5RJ62"/>
<gene>
    <name evidence="2" type="ORF">SAMN03084138_02567</name>
</gene>
<feature type="domain" description="N-acetyltransferase" evidence="1">
    <location>
        <begin position="9"/>
        <end position="164"/>
    </location>
</feature>
<sequence length="190" mass="21434">MPQVASTTVSLRPMTKTDLDVVRQWRNAPETREKMFTTHEIKPDEHAAWFERVQRDDTKRFYVVSIEGTGIGMVSFTDINQENGRAEWGFYKAPNAPAGVGVVMLHAALNHAFDTLGLKQVDSRVLAINPKVLHLHNKLGFTQLGEAIAYDADENAIPYVDFALTIDAWHSREPNIKEQRQSSSQQSKTL</sequence>
<dbReference type="PROSITE" id="PS51186">
    <property type="entry name" value="GNAT"/>
    <property type="match status" value="1"/>
</dbReference>
<protein>
    <submittedName>
        <fullName evidence="2">UDP-4-amino-4,6-dideoxy-N-acetyl-beta-L-altrosamine N-acetyltransferase</fullName>
    </submittedName>
</protein>
<keyword evidence="2" id="KW-0808">Transferase</keyword>
<dbReference type="InterPro" id="IPR000182">
    <property type="entry name" value="GNAT_dom"/>
</dbReference>
<reference evidence="2 3" key="1">
    <citation type="submission" date="2016-10" db="EMBL/GenBank/DDBJ databases">
        <authorList>
            <person name="de Groot N.N."/>
        </authorList>
    </citation>
    <scope>NUCLEOTIDE SEQUENCE [LARGE SCALE GENOMIC DNA]</scope>
    <source>
        <strain evidence="2 3">DSM 15893</strain>
    </source>
</reference>
<evidence type="ECO:0000313" key="2">
    <source>
        <dbReference type="EMBL" id="SFP58562.1"/>
    </source>
</evidence>
<dbReference type="NCBIfam" id="TIGR03585">
    <property type="entry name" value="PseH"/>
    <property type="match status" value="1"/>
</dbReference>
<dbReference type="InterPro" id="IPR016181">
    <property type="entry name" value="Acyl_CoA_acyltransferase"/>
</dbReference>
<dbReference type="Pfam" id="PF13302">
    <property type="entry name" value="Acetyltransf_3"/>
    <property type="match status" value="1"/>
</dbReference>
<dbReference type="SUPFAM" id="SSF55729">
    <property type="entry name" value="Acyl-CoA N-acyltransferases (Nat)"/>
    <property type="match status" value="1"/>
</dbReference>
<evidence type="ECO:0000313" key="3">
    <source>
        <dbReference type="Proteomes" id="UP000182692"/>
    </source>
</evidence>
<dbReference type="PANTHER" id="PTHR43415">
    <property type="entry name" value="SPERMIDINE N(1)-ACETYLTRANSFERASE"/>
    <property type="match status" value="1"/>
</dbReference>
<dbReference type="RefSeq" id="WP_074927179.1">
    <property type="nucleotide sequence ID" value="NZ_FOWR01000018.1"/>
</dbReference>
<dbReference type="OrthoDB" id="5358891at2"/>
<name>A0A1I5RJ62_9GAMM</name>
<dbReference type="Proteomes" id="UP000182692">
    <property type="component" value="Unassembled WGS sequence"/>
</dbReference>
<dbReference type="EMBL" id="FOWR01000018">
    <property type="protein sequence ID" value="SFP58562.1"/>
    <property type="molecule type" value="Genomic_DNA"/>
</dbReference>